<dbReference type="STRING" id="91626.A0A0C9MRX0"/>
<feature type="domain" description="FAR1" evidence="2">
    <location>
        <begin position="204"/>
        <end position="277"/>
    </location>
</feature>
<evidence type="ECO:0000313" key="3">
    <source>
        <dbReference type="EMBL" id="GAN06072.1"/>
    </source>
</evidence>
<proteinExistence type="predicted"/>
<dbReference type="PANTHER" id="PTHR47718">
    <property type="entry name" value="OS01G0519700 PROTEIN"/>
    <property type="match status" value="1"/>
</dbReference>
<feature type="region of interest" description="Disordered" evidence="1">
    <location>
        <begin position="381"/>
        <end position="400"/>
    </location>
</feature>
<gene>
    <name evidence="3" type="ORF">MAM1_0110c05549</name>
</gene>
<dbReference type="EMBL" id="DF836399">
    <property type="protein sequence ID" value="GAN06072.1"/>
    <property type="molecule type" value="Genomic_DNA"/>
</dbReference>
<dbReference type="Proteomes" id="UP000053815">
    <property type="component" value="Unassembled WGS sequence"/>
</dbReference>
<accession>A0A0C9MRX0</accession>
<organism evidence="3">
    <name type="scientific">Mucor ambiguus</name>
    <dbReference type="NCBI Taxonomy" id="91626"/>
    <lineage>
        <taxon>Eukaryota</taxon>
        <taxon>Fungi</taxon>
        <taxon>Fungi incertae sedis</taxon>
        <taxon>Mucoromycota</taxon>
        <taxon>Mucoromycotina</taxon>
        <taxon>Mucoromycetes</taxon>
        <taxon>Mucorales</taxon>
        <taxon>Mucorineae</taxon>
        <taxon>Mucoraceae</taxon>
        <taxon>Mucor</taxon>
    </lineage>
</organism>
<evidence type="ECO:0000256" key="1">
    <source>
        <dbReference type="SAM" id="MobiDB-lite"/>
    </source>
</evidence>
<keyword evidence="4" id="KW-1185">Reference proteome</keyword>
<dbReference type="Pfam" id="PF03101">
    <property type="entry name" value="FAR1"/>
    <property type="match status" value="1"/>
</dbReference>
<evidence type="ECO:0000259" key="2">
    <source>
        <dbReference type="Pfam" id="PF03101"/>
    </source>
</evidence>
<name>A0A0C9MRX0_9FUNG</name>
<dbReference type="InterPro" id="IPR004330">
    <property type="entry name" value="FAR1_DNA_bnd_dom"/>
</dbReference>
<dbReference type="OrthoDB" id="2280694at2759"/>
<dbReference type="AlphaFoldDB" id="A0A0C9MRX0"/>
<feature type="compositionally biased region" description="Low complexity" evidence="1">
    <location>
        <begin position="384"/>
        <end position="400"/>
    </location>
</feature>
<reference evidence="3" key="1">
    <citation type="submission" date="2014-09" db="EMBL/GenBank/DDBJ databases">
        <title>Draft genome sequence of an oleaginous Mucoromycotina fungus Mucor ambiguus NBRC6742.</title>
        <authorList>
            <person name="Takeda I."/>
            <person name="Yamane N."/>
            <person name="Morita T."/>
            <person name="Tamano K."/>
            <person name="Machida M."/>
            <person name="Baker S."/>
            <person name="Koike H."/>
        </authorList>
    </citation>
    <scope>NUCLEOTIDE SEQUENCE</scope>
    <source>
        <strain evidence="3">NBRC 6742</strain>
    </source>
</reference>
<evidence type="ECO:0000313" key="4">
    <source>
        <dbReference type="Proteomes" id="UP000053815"/>
    </source>
</evidence>
<protein>
    <recommendedName>
        <fullName evidence="2">FAR1 domain-containing protein</fullName>
    </recommendedName>
</protein>
<dbReference type="PANTHER" id="PTHR47718:SF13">
    <property type="entry name" value="OS09G0290500 PROTEIN"/>
    <property type="match status" value="1"/>
</dbReference>
<sequence>MSEQVKTEILAEVNSTTSLSEAAATLSNALSLQHQQGQEQHDPQQQQQPEIDYTQQTLMDVNSQPLMHSLLESHQHHPLLGHHSAAMNATDTDLLNANAAVAAAAMMKHIAGPRLSATPITVASSSSVNTAAFSSPAPPPTNANGNSSFTDNCAIEITGNTLDPSSPIIIEFYERFAVGRMFQSLEELRTEAFEYGRKHNVALTTSKSDKTKVYLICKHGGFYRKNNKKASDLNQNIKPRLRRSQKTGCACMIYARCCRGSFWVIRKCIGEHNHPIAEDPRAYAMYRSLSPEHLLVVHRLLREHVGVTFIVKSLRANGVTNILAKDIENIQQDLKRRDVLDLPIDDGTRTEAQNNILIAAAEAAAEAAAAANNTAVGIHQYQETSEPSSTATTSSTTTAKSTNTTAAYAPCIPAPADTSIVATIPTSSIMMTETSKQDNEIASAATSSLIMPDIIDDKSRVQSNTD</sequence>